<proteinExistence type="predicted"/>
<gene>
    <name evidence="1" type="ORF">PXEA_LOCUS24037</name>
</gene>
<name>A0A3S5A8Q2_9PLAT</name>
<accession>A0A3S5A8Q2</accession>
<evidence type="ECO:0000313" key="1">
    <source>
        <dbReference type="EMBL" id="VEL30597.1"/>
    </source>
</evidence>
<protein>
    <submittedName>
        <fullName evidence="1">Uncharacterized protein</fullName>
    </submittedName>
</protein>
<organism evidence="1 2">
    <name type="scientific">Protopolystoma xenopodis</name>
    <dbReference type="NCBI Taxonomy" id="117903"/>
    <lineage>
        <taxon>Eukaryota</taxon>
        <taxon>Metazoa</taxon>
        <taxon>Spiralia</taxon>
        <taxon>Lophotrochozoa</taxon>
        <taxon>Platyhelminthes</taxon>
        <taxon>Monogenea</taxon>
        <taxon>Polyopisthocotylea</taxon>
        <taxon>Polystomatidea</taxon>
        <taxon>Polystomatidae</taxon>
        <taxon>Protopolystoma</taxon>
    </lineage>
</organism>
<dbReference type="AlphaFoldDB" id="A0A3S5A8Q2"/>
<reference evidence="1" key="1">
    <citation type="submission" date="2018-11" db="EMBL/GenBank/DDBJ databases">
        <authorList>
            <consortium name="Pathogen Informatics"/>
        </authorList>
    </citation>
    <scope>NUCLEOTIDE SEQUENCE</scope>
</reference>
<keyword evidence="2" id="KW-1185">Reference proteome</keyword>
<sequence length="66" mass="7218">MGFFRIRRSIPPRQTILPCPYGHMGLVLGQSARVHGLNLASRAGVAMLLTEAGNEPESSLRKSRNT</sequence>
<comment type="caution">
    <text evidence="1">The sequence shown here is derived from an EMBL/GenBank/DDBJ whole genome shotgun (WGS) entry which is preliminary data.</text>
</comment>
<dbReference type="Proteomes" id="UP000784294">
    <property type="component" value="Unassembled WGS sequence"/>
</dbReference>
<evidence type="ECO:0000313" key="2">
    <source>
        <dbReference type="Proteomes" id="UP000784294"/>
    </source>
</evidence>
<dbReference type="EMBL" id="CAAALY010113551">
    <property type="protein sequence ID" value="VEL30597.1"/>
    <property type="molecule type" value="Genomic_DNA"/>
</dbReference>